<dbReference type="Proteomes" id="UP000265520">
    <property type="component" value="Unassembled WGS sequence"/>
</dbReference>
<reference evidence="2 3" key="1">
    <citation type="journal article" date="2018" name="Front. Plant Sci.">
        <title>Red Clover (Trifolium pratense) and Zigzag Clover (T. medium) - A Picture of Genomic Similarities and Differences.</title>
        <authorList>
            <person name="Dluhosova J."/>
            <person name="Istvanek J."/>
            <person name="Nedelnik J."/>
            <person name="Repkova J."/>
        </authorList>
    </citation>
    <scope>NUCLEOTIDE SEQUENCE [LARGE SCALE GENOMIC DNA]</scope>
    <source>
        <strain evidence="3">cv. 10/8</strain>
        <tissue evidence="2">Leaf</tissue>
    </source>
</reference>
<comment type="caution">
    <text evidence="2">The sequence shown here is derived from an EMBL/GenBank/DDBJ whole genome shotgun (WGS) entry which is preliminary data.</text>
</comment>
<accession>A0A392QSB7</accession>
<name>A0A392QSB7_9FABA</name>
<organism evidence="2 3">
    <name type="scientific">Trifolium medium</name>
    <dbReference type="NCBI Taxonomy" id="97028"/>
    <lineage>
        <taxon>Eukaryota</taxon>
        <taxon>Viridiplantae</taxon>
        <taxon>Streptophyta</taxon>
        <taxon>Embryophyta</taxon>
        <taxon>Tracheophyta</taxon>
        <taxon>Spermatophyta</taxon>
        <taxon>Magnoliopsida</taxon>
        <taxon>eudicotyledons</taxon>
        <taxon>Gunneridae</taxon>
        <taxon>Pentapetalae</taxon>
        <taxon>rosids</taxon>
        <taxon>fabids</taxon>
        <taxon>Fabales</taxon>
        <taxon>Fabaceae</taxon>
        <taxon>Papilionoideae</taxon>
        <taxon>50 kb inversion clade</taxon>
        <taxon>NPAAA clade</taxon>
        <taxon>Hologalegina</taxon>
        <taxon>IRL clade</taxon>
        <taxon>Trifolieae</taxon>
        <taxon>Trifolium</taxon>
    </lineage>
</organism>
<evidence type="ECO:0000313" key="3">
    <source>
        <dbReference type="Proteomes" id="UP000265520"/>
    </source>
</evidence>
<protein>
    <submittedName>
        <fullName evidence="2">Uncharacterized protein</fullName>
    </submittedName>
</protein>
<dbReference type="EMBL" id="LXQA010153140">
    <property type="protein sequence ID" value="MCI26416.1"/>
    <property type="molecule type" value="Genomic_DNA"/>
</dbReference>
<evidence type="ECO:0000313" key="2">
    <source>
        <dbReference type="EMBL" id="MCI26416.1"/>
    </source>
</evidence>
<sequence length="178" mass="19228">ITIVEEWGTTLGDDCLFDDETASEACHSDDEVAQCDPEASNNVDMFVAKIAEDLEAELEEEERPAQCVEADGKAQRQQADIANKEVGSESENEQIQCFGSQDRDSQVDPVIPSQDIPRESSAGDKEHEVLSLVHGEPCVGNPDKARGVPGKDPGSEEMRGSDAQLISRKRTQSCPPGA</sequence>
<proteinExistence type="predicted"/>
<feature type="compositionally biased region" description="Basic and acidic residues" evidence="1">
    <location>
        <begin position="116"/>
        <end position="129"/>
    </location>
</feature>
<evidence type="ECO:0000256" key="1">
    <source>
        <dbReference type="SAM" id="MobiDB-lite"/>
    </source>
</evidence>
<feature type="non-terminal residue" evidence="2">
    <location>
        <position position="1"/>
    </location>
</feature>
<feature type="non-terminal residue" evidence="2">
    <location>
        <position position="178"/>
    </location>
</feature>
<keyword evidence="3" id="KW-1185">Reference proteome</keyword>
<dbReference type="AlphaFoldDB" id="A0A392QSB7"/>
<feature type="region of interest" description="Disordered" evidence="1">
    <location>
        <begin position="67"/>
        <end position="178"/>
    </location>
</feature>